<name>A0ABX3MPC2_9RHOB</name>
<gene>
    <name evidence="2" type="ORF">BMG00_06295</name>
</gene>
<dbReference type="Proteomes" id="UP000242224">
    <property type="component" value="Unassembled WGS sequence"/>
</dbReference>
<comment type="caution">
    <text evidence="2">The sequence shown here is derived from an EMBL/GenBank/DDBJ whole genome shotgun (WGS) entry which is preliminary data.</text>
</comment>
<organism evidence="2 3">
    <name type="scientific">Thioclava marina</name>
    <dbReference type="NCBI Taxonomy" id="1915077"/>
    <lineage>
        <taxon>Bacteria</taxon>
        <taxon>Pseudomonadati</taxon>
        <taxon>Pseudomonadota</taxon>
        <taxon>Alphaproteobacteria</taxon>
        <taxon>Rhodobacterales</taxon>
        <taxon>Paracoccaceae</taxon>
        <taxon>Thioclava</taxon>
    </lineage>
</organism>
<accession>A0ABX3MPC2</accession>
<dbReference type="RefSeq" id="WP_078573680.1">
    <property type="nucleotide sequence ID" value="NZ_MPZS01000001.1"/>
</dbReference>
<keyword evidence="3" id="KW-1185">Reference proteome</keyword>
<dbReference type="EMBL" id="MPZS01000001">
    <property type="protein sequence ID" value="OOY13386.1"/>
    <property type="molecule type" value="Genomic_DNA"/>
</dbReference>
<keyword evidence="1" id="KW-0732">Signal</keyword>
<evidence type="ECO:0000313" key="2">
    <source>
        <dbReference type="EMBL" id="OOY13386.1"/>
    </source>
</evidence>
<reference evidence="2 3" key="1">
    <citation type="submission" date="2016-11" db="EMBL/GenBank/DDBJ databases">
        <title>A multilocus sequence analysis scheme for characterization of bacteria in the genus Thioclava.</title>
        <authorList>
            <person name="Liu Y."/>
            <person name="Shao Z."/>
        </authorList>
    </citation>
    <scope>NUCLEOTIDE SEQUENCE [LARGE SCALE GENOMIC DNA]</scope>
    <source>
        <strain evidence="2 3">11.10-0-13</strain>
    </source>
</reference>
<feature type="signal peptide" evidence="1">
    <location>
        <begin position="1"/>
        <end position="25"/>
    </location>
</feature>
<evidence type="ECO:0000313" key="3">
    <source>
        <dbReference type="Proteomes" id="UP000242224"/>
    </source>
</evidence>
<protein>
    <submittedName>
        <fullName evidence="2">Uncharacterized protein</fullName>
    </submittedName>
</protein>
<feature type="chain" id="PRO_5046955043" evidence="1">
    <location>
        <begin position="26"/>
        <end position="184"/>
    </location>
</feature>
<proteinExistence type="predicted"/>
<evidence type="ECO:0000256" key="1">
    <source>
        <dbReference type="SAM" id="SignalP"/>
    </source>
</evidence>
<sequence length="184" mass="18853">MTRNLFTTAIAAATLVAGSSGIASAAGFSYSTHDSGQGVIAAPMSVSSPASGPMAPGATNQGKTQIAAELQTFPGLHNVDPTKYTVAELQNMLQAARKGDPSTVTYYRSHEDRLPGGPGVGATNQGKAQLAAELGLNPEAYTVVQLEQIAQAVRHDDYETAKLVAAQGSSAPGGRLTFVPVVVK</sequence>